<accession>E6QQD0</accession>
<feature type="transmembrane region" description="Helical" evidence="1">
    <location>
        <begin position="7"/>
        <end position="26"/>
    </location>
</feature>
<protein>
    <submittedName>
        <fullName evidence="2">Uncharacterized protein</fullName>
    </submittedName>
</protein>
<proteinExistence type="predicted"/>
<evidence type="ECO:0000256" key="1">
    <source>
        <dbReference type="SAM" id="Phobius"/>
    </source>
</evidence>
<organism evidence="2">
    <name type="scientific">mine drainage metagenome</name>
    <dbReference type="NCBI Taxonomy" id="410659"/>
    <lineage>
        <taxon>unclassified sequences</taxon>
        <taxon>metagenomes</taxon>
        <taxon>ecological metagenomes</taxon>
    </lineage>
</organism>
<evidence type="ECO:0000313" key="2">
    <source>
        <dbReference type="EMBL" id="CBI09451.1"/>
    </source>
</evidence>
<reference evidence="2" key="1">
    <citation type="submission" date="2009-10" db="EMBL/GenBank/DDBJ databases">
        <title>Diversity of trophic interactions inside an arsenic-rich microbial ecosystem.</title>
        <authorList>
            <person name="Bertin P.N."/>
            <person name="Heinrich-Salmeron A."/>
            <person name="Pelletier E."/>
            <person name="Goulhen-Chollet F."/>
            <person name="Arsene-Ploetze F."/>
            <person name="Gallien S."/>
            <person name="Calteau A."/>
            <person name="Vallenet D."/>
            <person name="Casiot C."/>
            <person name="Chane-Woon-Ming B."/>
            <person name="Giloteaux L."/>
            <person name="Barakat M."/>
            <person name="Bonnefoy V."/>
            <person name="Bruneel O."/>
            <person name="Chandler M."/>
            <person name="Cleiss J."/>
            <person name="Duran R."/>
            <person name="Elbaz-Poulichet F."/>
            <person name="Fonknechten N."/>
            <person name="Lauga B."/>
            <person name="Mornico D."/>
            <person name="Ortet P."/>
            <person name="Schaeffer C."/>
            <person name="Siguier P."/>
            <person name="Alexander Thil Smith A."/>
            <person name="Van Dorsselaer A."/>
            <person name="Weissenbach J."/>
            <person name="Medigue C."/>
            <person name="Le Paslier D."/>
        </authorList>
    </citation>
    <scope>NUCLEOTIDE SEQUENCE</scope>
</reference>
<dbReference type="AlphaFoldDB" id="E6QQD0"/>
<keyword evidence="1" id="KW-1133">Transmembrane helix</keyword>
<name>E6QQD0_9ZZZZ</name>
<sequence>MVKLSRTIFIFLGLSIFGGLAVLSGLDFSMDTTTFAAAIAGGFGFTAEAVLAGLLTDFPAVT</sequence>
<dbReference type="EMBL" id="CABR01000032">
    <property type="protein sequence ID" value="CBI09451.1"/>
    <property type="molecule type" value="Genomic_DNA"/>
</dbReference>
<keyword evidence="1" id="KW-0812">Transmembrane</keyword>
<comment type="caution">
    <text evidence="2">The sequence shown here is derived from an EMBL/GenBank/DDBJ whole genome shotgun (WGS) entry which is preliminary data.</text>
</comment>
<keyword evidence="1" id="KW-0472">Membrane</keyword>
<gene>
    <name evidence="2" type="ORF">CARN7_0179</name>
</gene>
<feature type="transmembrane region" description="Helical" evidence="1">
    <location>
        <begin position="32"/>
        <end position="55"/>
    </location>
</feature>